<reference evidence="1" key="1">
    <citation type="submission" date="2020-01" db="EMBL/GenBank/DDBJ databases">
        <title>Viral genomes from wild and zoo birds in China.</title>
        <authorList>
            <person name="Dai Z."/>
            <person name="Shan L.T."/>
            <person name="Yang X.S."/>
        </authorList>
    </citation>
    <scope>NUCLEOTIDE SEQUENCE</scope>
    <source>
        <strain evidence="1">Zfwcb07par1</strain>
    </source>
</reference>
<dbReference type="EMBL" id="MT138325">
    <property type="protein sequence ID" value="QKE54989.1"/>
    <property type="molecule type" value="Genomic_DNA"/>
</dbReference>
<evidence type="ECO:0000313" key="1">
    <source>
        <dbReference type="EMBL" id="QKE54989.1"/>
    </source>
</evidence>
<proteinExistence type="predicted"/>
<organism evidence="1">
    <name type="scientific">Parvoviridae sp</name>
    <dbReference type="NCBI Taxonomy" id="1940570"/>
    <lineage>
        <taxon>Viruses</taxon>
        <taxon>Monodnaviria</taxon>
        <taxon>Shotokuvirae</taxon>
        <taxon>Cossaviricota</taxon>
        <taxon>Quintoviricetes</taxon>
        <taxon>Piccovirales</taxon>
        <taxon>Parvoviridae</taxon>
    </lineage>
</organism>
<accession>A0A7D3V4H9</accession>
<name>A0A7D3V4H9_9VIRU</name>
<sequence>MPSFHNSYYAFIENNPNLFTTPGTGNAKHGQKTGFHYIPMKYLGYWLTKEQMLHLVTGNKAFKITGGSVEIMNMVPLTETLAIQQNATFSAFNNTMYAQCYQDTKNETDTQDVFVANHIYPLYYTEGLIPTNPESSTYNRYNLPQYNHRPIIKNPLGMWNPMIDAENMKILRAGQNVVKYDVAIDTPWMDTGAFIMSSVLYDNMPDGPYYDNDNNKFPVNTYAAQVECDQSLHLMELERWSNFNKFWHDMYSVPKAKDFIAPGVESVLEAGTLWTAMRKMEGKRPNEFPVKLSNIFIKMLPIWDSQNALIQTSSGVLIRRTLHYETMPGPRMNNRLAQYFPFLKEVHQRDVSEMAMTSTNYYNPFPVNKDTLPSHFDYSDTLVWKPLKLDDGETNLQYTITEI</sequence>
<protein>
    <submittedName>
        <fullName evidence="1">Capsid protein</fullName>
    </submittedName>
</protein>